<dbReference type="OrthoDB" id="994644at2"/>
<feature type="chain" id="PRO_5020255809" description="DUF3999 domain-containing protein" evidence="2">
    <location>
        <begin position="27"/>
        <end position="294"/>
    </location>
</feature>
<proteinExistence type="predicted"/>
<gene>
    <name evidence="3" type="ORF">FC093_06105</name>
</gene>
<feature type="transmembrane region" description="Helical" evidence="1">
    <location>
        <begin position="259"/>
        <end position="280"/>
    </location>
</feature>
<dbReference type="AlphaFoldDB" id="A0A4U3L593"/>
<keyword evidence="2" id="KW-0732">Signal</keyword>
<dbReference type="EMBL" id="SZQL01000003">
    <property type="protein sequence ID" value="TKK70315.1"/>
    <property type="molecule type" value="Genomic_DNA"/>
</dbReference>
<protein>
    <recommendedName>
        <fullName evidence="5">DUF3999 domain-containing protein</fullName>
    </recommendedName>
</protein>
<keyword evidence="1" id="KW-1133">Transmembrane helix</keyword>
<keyword evidence="4" id="KW-1185">Reference proteome</keyword>
<keyword evidence="1" id="KW-0472">Membrane</keyword>
<keyword evidence="1" id="KW-0812">Transmembrane</keyword>
<dbReference type="RefSeq" id="WP_137260860.1">
    <property type="nucleotide sequence ID" value="NZ_SZQL01000003.1"/>
</dbReference>
<evidence type="ECO:0000256" key="1">
    <source>
        <dbReference type="SAM" id="Phobius"/>
    </source>
</evidence>
<comment type="caution">
    <text evidence="3">The sequence shown here is derived from an EMBL/GenBank/DDBJ whole genome shotgun (WGS) entry which is preliminary data.</text>
</comment>
<organism evidence="3 4">
    <name type="scientific">Ilyomonas limi</name>
    <dbReference type="NCBI Taxonomy" id="2575867"/>
    <lineage>
        <taxon>Bacteria</taxon>
        <taxon>Pseudomonadati</taxon>
        <taxon>Bacteroidota</taxon>
        <taxon>Chitinophagia</taxon>
        <taxon>Chitinophagales</taxon>
        <taxon>Chitinophagaceae</taxon>
        <taxon>Ilyomonas</taxon>
    </lineage>
</organism>
<accession>A0A4U3L593</accession>
<evidence type="ECO:0008006" key="5">
    <source>
        <dbReference type="Google" id="ProtNLM"/>
    </source>
</evidence>
<reference evidence="3 4" key="1">
    <citation type="submission" date="2019-05" db="EMBL/GenBank/DDBJ databases">
        <title>Panacibacter sp. strain 17mud1-8 Genome sequencing and assembly.</title>
        <authorList>
            <person name="Chhetri G."/>
        </authorList>
    </citation>
    <scope>NUCLEOTIDE SEQUENCE [LARGE SCALE GENOMIC DNA]</scope>
    <source>
        <strain evidence="3 4">17mud1-8</strain>
    </source>
</reference>
<sequence>MKRSKVHKYSFVLMAMLSMFCFYATAQSFRYKATLDSVQQSSFYTIPLSPAVVAECQPQFGDIRIKDDAGKEISYILKQQTTANNSFDALPQPAIMQHDSSDKKSYIQLLFGKYYQINKLRFSLSGAKFFNRSFTLYDGSDNALLASGNVTSRDSSITINMHVKTNTLLLVINNLDNTPLRINKLAVYQLPVAVIAYLDAGKKYSLFFGDSSLNTPAYDLQYFSDSIRAGTRVLAIKSIEKITVPAGTKTNVDNHIHTWLLWSIIIAVLLMLIYFSFALIKDINQKNTNTDAHL</sequence>
<name>A0A4U3L593_9BACT</name>
<evidence type="ECO:0000313" key="3">
    <source>
        <dbReference type="EMBL" id="TKK70315.1"/>
    </source>
</evidence>
<feature type="signal peptide" evidence="2">
    <location>
        <begin position="1"/>
        <end position="26"/>
    </location>
</feature>
<evidence type="ECO:0000313" key="4">
    <source>
        <dbReference type="Proteomes" id="UP000305848"/>
    </source>
</evidence>
<evidence type="ECO:0000256" key="2">
    <source>
        <dbReference type="SAM" id="SignalP"/>
    </source>
</evidence>
<dbReference type="Proteomes" id="UP000305848">
    <property type="component" value="Unassembled WGS sequence"/>
</dbReference>